<keyword evidence="5" id="KW-0238">DNA-binding</keyword>
<keyword evidence="2" id="KW-0677">Repeat</keyword>
<dbReference type="GO" id="GO:0003729">
    <property type="term" value="F:mRNA binding"/>
    <property type="evidence" value="ECO:0007669"/>
    <property type="project" value="InterPro"/>
</dbReference>
<evidence type="ECO:0000256" key="7">
    <source>
        <dbReference type="SAM" id="MobiDB-lite"/>
    </source>
</evidence>
<keyword evidence="10" id="KW-1185">Reference proteome</keyword>
<evidence type="ECO:0000256" key="6">
    <source>
        <dbReference type="PROSITE-ProRule" id="PRU00723"/>
    </source>
</evidence>
<feature type="region of interest" description="Disordered" evidence="7">
    <location>
        <begin position="96"/>
        <end position="166"/>
    </location>
</feature>
<evidence type="ECO:0000256" key="3">
    <source>
        <dbReference type="ARBA" id="ARBA00022771"/>
    </source>
</evidence>
<dbReference type="FunFam" id="4.10.1000.10:FF:000002">
    <property type="entry name" value="Zinc finger protein 36, C3H1 type-like 1"/>
    <property type="match status" value="1"/>
</dbReference>
<evidence type="ECO:0000256" key="2">
    <source>
        <dbReference type="ARBA" id="ARBA00022737"/>
    </source>
</evidence>
<evidence type="ECO:0000313" key="9">
    <source>
        <dbReference type="EMBL" id="KAF3322726.1"/>
    </source>
</evidence>
<sequence length="250" mass="28437">MDSTKMERIIDSIPASVLQLLTGNYSFEFKRHRMLLEIQQKVNLYNETFHHLRKTLSDVEVLRRENIDLTAANLQLTYLASEREKVAPGAMKLKLKGKEKEVRVERSDLTPPSGSDSGEGSGETRANNPKSISIRSRGFLTGETNQPRRLRVRTPNPGQEKGEEGELEVEMEVFSQGMEKTELCNKWRGTGADGCPYGDQCRFAHGVEELRPVLRHPRYKTQVCRMFSTDTGCPYGHRCHFRHVGPGEFV</sequence>
<feature type="zinc finger region" description="C3H1-type" evidence="6">
    <location>
        <begin position="178"/>
        <end position="208"/>
    </location>
</feature>
<organism evidence="9 10">
    <name type="scientific">Carex littledalei</name>
    <dbReference type="NCBI Taxonomy" id="544730"/>
    <lineage>
        <taxon>Eukaryota</taxon>
        <taxon>Viridiplantae</taxon>
        <taxon>Streptophyta</taxon>
        <taxon>Embryophyta</taxon>
        <taxon>Tracheophyta</taxon>
        <taxon>Spermatophyta</taxon>
        <taxon>Magnoliopsida</taxon>
        <taxon>Liliopsida</taxon>
        <taxon>Poales</taxon>
        <taxon>Cyperaceae</taxon>
        <taxon>Cyperoideae</taxon>
        <taxon>Cariceae</taxon>
        <taxon>Carex</taxon>
        <taxon>Carex subgen. Euthyceras</taxon>
    </lineage>
</organism>
<dbReference type="GO" id="GO:0008270">
    <property type="term" value="F:zinc ion binding"/>
    <property type="evidence" value="ECO:0007669"/>
    <property type="project" value="UniProtKB-KW"/>
</dbReference>
<reference evidence="9" key="1">
    <citation type="submission" date="2020-01" db="EMBL/GenBank/DDBJ databases">
        <title>Genome sequence of Kobresia littledalei, the first chromosome-level genome in the family Cyperaceae.</title>
        <authorList>
            <person name="Qu G."/>
        </authorList>
    </citation>
    <scope>NUCLEOTIDE SEQUENCE</scope>
    <source>
        <strain evidence="9">C.B.Clarke</strain>
        <tissue evidence="9">Leaf</tissue>
    </source>
</reference>
<feature type="compositionally biased region" description="Polar residues" evidence="7">
    <location>
        <begin position="124"/>
        <end position="134"/>
    </location>
</feature>
<feature type="zinc finger region" description="C3H1-type" evidence="6">
    <location>
        <begin position="218"/>
        <end position="246"/>
    </location>
</feature>
<dbReference type="FunFam" id="4.10.1000.10:FF:000001">
    <property type="entry name" value="zinc finger CCCH domain-containing protein 15-like"/>
    <property type="match status" value="1"/>
</dbReference>
<name>A0A833QI24_9POAL</name>
<dbReference type="SUPFAM" id="SSF90229">
    <property type="entry name" value="CCCH zinc finger"/>
    <property type="match status" value="2"/>
</dbReference>
<comment type="caution">
    <text evidence="9">The sequence shown here is derived from an EMBL/GenBank/DDBJ whole genome shotgun (WGS) entry which is preliminary data.</text>
</comment>
<dbReference type="InterPro" id="IPR036855">
    <property type="entry name" value="Znf_CCCH_sf"/>
</dbReference>
<dbReference type="EMBL" id="SWLB01000024">
    <property type="protein sequence ID" value="KAF3322726.1"/>
    <property type="molecule type" value="Genomic_DNA"/>
</dbReference>
<dbReference type="InterPro" id="IPR045877">
    <property type="entry name" value="ZFP36-like"/>
</dbReference>
<evidence type="ECO:0000313" key="10">
    <source>
        <dbReference type="Proteomes" id="UP000623129"/>
    </source>
</evidence>
<dbReference type="Proteomes" id="UP000623129">
    <property type="component" value="Unassembled WGS sequence"/>
</dbReference>
<feature type="domain" description="C3H1-type" evidence="8">
    <location>
        <begin position="178"/>
        <end position="208"/>
    </location>
</feature>
<dbReference type="GO" id="GO:0003677">
    <property type="term" value="F:DNA binding"/>
    <property type="evidence" value="ECO:0007669"/>
    <property type="project" value="UniProtKB-KW"/>
</dbReference>
<dbReference type="OrthoDB" id="410307at2759"/>
<feature type="domain" description="C3H1-type" evidence="8">
    <location>
        <begin position="218"/>
        <end position="246"/>
    </location>
</feature>
<feature type="compositionally biased region" description="Basic and acidic residues" evidence="7">
    <location>
        <begin position="96"/>
        <end position="108"/>
    </location>
</feature>
<evidence type="ECO:0000256" key="5">
    <source>
        <dbReference type="ARBA" id="ARBA00023125"/>
    </source>
</evidence>
<dbReference type="SMART" id="SM00356">
    <property type="entry name" value="ZnF_C3H1"/>
    <property type="match status" value="2"/>
</dbReference>
<evidence type="ECO:0000259" key="8">
    <source>
        <dbReference type="PROSITE" id="PS50103"/>
    </source>
</evidence>
<dbReference type="PANTHER" id="PTHR12547:SF150">
    <property type="entry name" value="ZINC FINGER CCCH DOMAIN-CONTAINING PROTEIN 47"/>
    <property type="match status" value="1"/>
</dbReference>
<proteinExistence type="predicted"/>
<keyword evidence="1 6" id="KW-0479">Metal-binding</keyword>
<accession>A0A833QI24</accession>
<evidence type="ECO:0000256" key="1">
    <source>
        <dbReference type="ARBA" id="ARBA00022723"/>
    </source>
</evidence>
<dbReference type="AlphaFoldDB" id="A0A833QI24"/>
<dbReference type="Gene3D" id="4.10.1000.10">
    <property type="entry name" value="Zinc finger, CCCH-type"/>
    <property type="match status" value="2"/>
</dbReference>
<dbReference type="InterPro" id="IPR000571">
    <property type="entry name" value="Znf_CCCH"/>
</dbReference>
<protein>
    <submittedName>
        <fullName evidence="9">Putative zinc finger CCCH domain-containing protein 21</fullName>
    </submittedName>
</protein>
<dbReference type="PANTHER" id="PTHR12547">
    <property type="entry name" value="CCCH ZINC FINGER/TIS11-RELATED"/>
    <property type="match status" value="1"/>
</dbReference>
<keyword evidence="4 6" id="KW-0862">Zinc</keyword>
<dbReference type="PROSITE" id="PS50103">
    <property type="entry name" value="ZF_C3H1"/>
    <property type="match status" value="2"/>
</dbReference>
<keyword evidence="3 6" id="KW-0863">Zinc-finger</keyword>
<dbReference type="Pfam" id="PF00642">
    <property type="entry name" value="zf-CCCH"/>
    <property type="match status" value="1"/>
</dbReference>
<evidence type="ECO:0000256" key="4">
    <source>
        <dbReference type="ARBA" id="ARBA00022833"/>
    </source>
</evidence>
<gene>
    <name evidence="9" type="ORF">FCM35_KLT12715</name>
</gene>